<organism evidence="1 2">
    <name type="scientific">Brachionus plicatilis</name>
    <name type="common">Marine rotifer</name>
    <name type="synonym">Brachionus muelleri</name>
    <dbReference type="NCBI Taxonomy" id="10195"/>
    <lineage>
        <taxon>Eukaryota</taxon>
        <taxon>Metazoa</taxon>
        <taxon>Spiralia</taxon>
        <taxon>Gnathifera</taxon>
        <taxon>Rotifera</taxon>
        <taxon>Eurotatoria</taxon>
        <taxon>Monogononta</taxon>
        <taxon>Pseudotrocha</taxon>
        <taxon>Ploima</taxon>
        <taxon>Brachionidae</taxon>
        <taxon>Brachionus</taxon>
    </lineage>
</organism>
<accession>A0A3M7Q784</accession>
<dbReference type="Proteomes" id="UP000276133">
    <property type="component" value="Unassembled WGS sequence"/>
</dbReference>
<sequence length="90" mass="10487">MFMMNRFYTKNFDHLKAKISFITEKIKLIIENCFPSFFKTNSSPLSNMYTIAAENVTIHFDLVQTSFGFHITSGRTNNFPKLLIIKDLIT</sequence>
<evidence type="ECO:0000313" key="2">
    <source>
        <dbReference type="Proteomes" id="UP000276133"/>
    </source>
</evidence>
<keyword evidence="2" id="KW-1185">Reference proteome</keyword>
<dbReference type="EMBL" id="REGN01007091">
    <property type="protein sequence ID" value="RNA07307.1"/>
    <property type="molecule type" value="Genomic_DNA"/>
</dbReference>
<dbReference type="AlphaFoldDB" id="A0A3M7Q784"/>
<reference evidence="1 2" key="1">
    <citation type="journal article" date="2018" name="Sci. Rep.">
        <title>Genomic signatures of local adaptation to the degree of environmental predictability in rotifers.</title>
        <authorList>
            <person name="Franch-Gras L."/>
            <person name="Hahn C."/>
            <person name="Garcia-Roger E.M."/>
            <person name="Carmona M.J."/>
            <person name="Serra M."/>
            <person name="Gomez A."/>
        </authorList>
    </citation>
    <scope>NUCLEOTIDE SEQUENCE [LARGE SCALE GENOMIC DNA]</scope>
    <source>
        <strain evidence="1">HYR1</strain>
    </source>
</reference>
<proteinExistence type="predicted"/>
<name>A0A3M7Q784_BRAPC</name>
<protein>
    <submittedName>
        <fullName evidence="1">Uncharacterized protein</fullName>
    </submittedName>
</protein>
<gene>
    <name evidence="1" type="ORF">BpHYR1_010907</name>
</gene>
<comment type="caution">
    <text evidence="1">The sequence shown here is derived from an EMBL/GenBank/DDBJ whole genome shotgun (WGS) entry which is preliminary data.</text>
</comment>
<evidence type="ECO:0000313" key="1">
    <source>
        <dbReference type="EMBL" id="RNA07307.1"/>
    </source>
</evidence>